<protein>
    <submittedName>
        <fullName evidence="1">Uncharacterized protein</fullName>
    </submittedName>
</protein>
<proteinExistence type="predicted"/>
<accession>X0RQW8</accession>
<dbReference type="AlphaFoldDB" id="X0RQW8"/>
<comment type="caution">
    <text evidence="1">The sequence shown here is derived from an EMBL/GenBank/DDBJ whole genome shotgun (WGS) entry which is preliminary data.</text>
</comment>
<reference evidence="1" key="1">
    <citation type="journal article" date="2014" name="Front. Microbiol.">
        <title>High frequency of phylogenetically diverse reductive dehalogenase-homologous genes in deep subseafloor sedimentary metagenomes.</title>
        <authorList>
            <person name="Kawai M."/>
            <person name="Futagami T."/>
            <person name="Toyoda A."/>
            <person name="Takaki Y."/>
            <person name="Nishi S."/>
            <person name="Hori S."/>
            <person name="Arai W."/>
            <person name="Tsubouchi T."/>
            <person name="Morono Y."/>
            <person name="Uchiyama I."/>
            <person name="Ito T."/>
            <person name="Fujiyama A."/>
            <person name="Inagaki F."/>
            <person name="Takami H."/>
        </authorList>
    </citation>
    <scope>NUCLEOTIDE SEQUENCE</scope>
    <source>
        <strain evidence="1">Expedition CK06-06</strain>
    </source>
</reference>
<evidence type="ECO:0000313" key="1">
    <source>
        <dbReference type="EMBL" id="GAF71178.1"/>
    </source>
</evidence>
<feature type="non-terminal residue" evidence="1">
    <location>
        <position position="1"/>
    </location>
</feature>
<name>X0RQW8_9ZZZZ</name>
<gene>
    <name evidence="1" type="ORF">S01H1_02763</name>
</gene>
<organism evidence="1">
    <name type="scientific">marine sediment metagenome</name>
    <dbReference type="NCBI Taxonomy" id="412755"/>
    <lineage>
        <taxon>unclassified sequences</taxon>
        <taxon>metagenomes</taxon>
        <taxon>ecological metagenomes</taxon>
    </lineage>
</organism>
<sequence length="83" mass="9360">VFNKTTYLWSSEYTIQSVNKTAHTITLQESISANDEDFVHAIGMNVGDIVAGNSSPFWARGVSFLDTVKEEKFQYLRARETVV</sequence>
<dbReference type="EMBL" id="BARS01001389">
    <property type="protein sequence ID" value="GAF71178.1"/>
    <property type="molecule type" value="Genomic_DNA"/>
</dbReference>